<feature type="region of interest" description="Disordered" evidence="3">
    <location>
        <begin position="936"/>
        <end position="958"/>
    </location>
</feature>
<evidence type="ECO:0000259" key="4">
    <source>
        <dbReference type="PROSITE" id="PS50245"/>
    </source>
</evidence>
<feature type="coiled-coil region" evidence="2">
    <location>
        <begin position="1283"/>
        <end position="1310"/>
    </location>
</feature>
<protein>
    <recommendedName>
        <fullName evidence="4">CAP-Gly domain-containing protein</fullName>
    </recommendedName>
</protein>
<feature type="compositionally biased region" description="Basic and acidic residues" evidence="3">
    <location>
        <begin position="836"/>
        <end position="860"/>
    </location>
</feature>
<feature type="compositionally biased region" description="Polar residues" evidence="3">
    <location>
        <begin position="285"/>
        <end position="304"/>
    </location>
</feature>
<dbReference type="InterPro" id="IPR036859">
    <property type="entry name" value="CAP-Gly_dom_sf"/>
</dbReference>
<sequence>MEGKLRCGSLRQKSKVPRACCSQRPEYADHPSDRGPVKDSTQGMSGVSCFHHGDTDEYKEWQKLVGERVCISGVKQGILRYFGRTNFAQGYWCGVELDEPVGKNNGTVNGVVYFSCKPNHGIFAPVSKVSKLNDLSACNWQFDSREVMTSTQKAENRVRQSNWEYTLGLMSDVELTEKKYIKNSISDPSFLQATMRASLPRNSESFPYDRSSYMEHQDSPPLNFKNIRNFEVPEVAARRSKAQTVASSSKTFVKNSSSRSSSKYGYSQKNQYLGSSGLYMDESSESTTRNHSFRSASSVQNSALSEEYEQFLRTPTNSGEVSPLSSEAKRFNEMPLYDYSKMPDAFLSAFQPRDFSDFEDEADTEDRMSVDYDESLGILTPSQMKDLTLGTDFKTSLSDIRAMDFPSSESFDDINDLPEDEQVHDVSVFRVSESSATRNVEVSKPNNLGNYNSKSYSVSSEDKVRLSSTDKFLYSISHKGGDNYAHETCFSSSSNVDTHFNPSEDFSRTYKINNLSAATALCGDHHKINNVEKEKYFDEKPLSKVNNDELSMNGNLHLIQSNSLVTPGASFSEKHALTFEDQNKTEIDQTIPTYADDGKPKIHLAKSFAKEEMLKKNYDTDDSRDSLQIESESNSALKEKLTVSWEDCLSRSSDSMFPHSERPESVYTVASNDTGFQEDGELEGMTTSLDSTDGNKRFSTTSRDSCIVADEVDVYKITESNSTSGYSTGLSDSCCNDRAEDDLSSKPLTDEEIQDSVGPCDSEDAFSFQEGNSLSKDPDMMNMESSEITTETVTALCNNDSASDALCETMVEDSTLTEIHELLLSPEENRSPNAVEAKEIPMEPQKEDVSKEMEGLKPSESEVTDSSPAQSTPEKKASHAKNKAETARSTTVANRASRNSRLCDDDSDKKKQLAKSPKKNVMSKIKAMIEATSCKTVPKTKTDGNESMSRRAVSAPKKSRWEAVTSKIAASLAEEKTKPKAKRDIKSRVDTNLTSARQHTTTCRSPKFDSSRLSNCDGSMSPISVSSRDRRPLTERNTTTNSLREARVKLARDVKQRPKSPRHLHRLLSLVAGCAPVCRMSYVIATPPGPTSKACITSRSVSPESSSAASLHSHSKVPQWKGSTSTVASSAHPPPVVSAKRPPPAASAKATVPSARPTSRVVNKKPPVPKIRVSAASSCRMRSPSPAASSSRTAAKQQKTTKEQGGTRGALHPKRPPMWLSKAELTAEIQRLGTLCEARTKELNRLKMETKHVSVGFDAFASLFKYMVEDLNALSMPMLAEDLKKTLKQLELAKQDLAYYEREVEEMKAHHCQELNDLSNKLFEVFHGEVTELSAKHQEEMDRLKSDHQLQIESLSTTFDASSQETLAKHEAAVAKLQQELISQREELQQLHEREIADLQQKHTHSTKTLQEHIEQLQKKCAELKQHSMGMEDAMRKDTDTKLQWVTSRKVDLEKEVESLKAVLEMKNKELHTLRVQNLEMEKQMEELPLAREKIKMLQARAEDLEALMIEKTKLERKLSTENQQIRDTYERESKVNKRLSMENEELLWRIRQAEQSFLSESFSEYPEDVENGSISPTKSPPPHMSRSVFFTYVDKEDLTSSPRSQYKKISPGFAASYKTSPYKSPPAPSPRRAKSNSEPPQPPSHSSSTPRKGSKQAGLKKKRQRSGSDCGKGSGEPADVTFLSVAGSMTSSVSSESSVFGERLLEEHKEQILESLEILREQRSSKEESSPTLEGDDMSRSSEFSDPKTYYHMTFPVSGMPDCDITAQHSSSEILPSQEIDSQENASSVKMAHSFENVRESECEKQSKEDRWRTI</sequence>
<dbReference type="GO" id="GO:0005634">
    <property type="term" value="C:nucleus"/>
    <property type="evidence" value="ECO:0007669"/>
    <property type="project" value="TreeGrafter"/>
</dbReference>
<evidence type="ECO:0000256" key="1">
    <source>
        <dbReference type="ARBA" id="ARBA00023054"/>
    </source>
</evidence>
<dbReference type="GO" id="GO:0008017">
    <property type="term" value="F:microtubule binding"/>
    <property type="evidence" value="ECO:0007669"/>
    <property type="project" value="TreeGrafter"/>
</dbReference>
<feature type="region of interest" description="Disordered" evidence="3">
    <location>
        <begin position="997"/>
        <end position="1039"/>
    </location>
</feature>
<dbReference type="PANTHER" id="PTHR24200:SF11">
    <property type="entry name" value="TOUCAN, ISOFORM A"/>
    <property type="match status" value="1"/>
</dbReference>
<feature type="domain" description="CAP-Gly" evidence="4">
    <location>
        <begin position="83"/>
        <end position="125"/>
    </location>
</feature>
<feature type="region of interest" description="Disordered" evidence="3">
    <location>
        <begin position="737"/>
        <end position="763"/>
    </location>
</feature>
<feature type="compositionally biased region" description="Basic and acidic residues" evidence="3">
    <location>
        <begin position="873"/>
        <end position="886"/>
    </location>
</feature>
<feature type="region of interest" description="Disordered" evidence="3">
    <location>
        <begin position="1563"/>
        <end position="1585"/>
    </location>
</feature>
<dbReference type="Proteomes" id="UP001497382">
    <property type="component" value="Unassembled WGS sequence"/>
</dbReference>
<comment type="caution">
    <text evidence="5">The sequence shown here is derived from an EMBL/GenBank/DDBJ whole genome shotgun (WGS) entry which is preliminary data.</text>
</comment>
<dbReference type="PROSITE" id="PS00845">
    <property type="entry name" value="CAP_GLY_1"/>
    <property type="match status" value="1"/>
</dbReference>
<feature type="region of interest" description="Disordered" evidence="3">
    <location>
        <begin position="1601"/>
        <end position="1680"/>
    </location>
</feature>
<dbReference type="PROSITE" id="PS50245">
    <property type="entry name" value="CAP_GLY_2"/>
    <property type="match status" value="1"/>
</dbReference>
<dbReference type="Pfam" id="PF01302">
    <property type="entry name" value="CAP_GLY"/>
    <property type="match status" value="1"/>
</dbReference>
<evidence type="ECO:0000256" key="3">
    <source>
        <dbReference type="SAM" id="MobiDB-lite"/>
    </source>
</evidence>
<dbReference type="SUPFAM" id="SSF74924">
    <property type="entry name" value="Cap-Gly domain"/>
    <property type="match status" value="1"/>
</dbReference>
<feature type="region of interest" description="Disordered" evidence="3">
    <location>
        <begin position="1105"/>
        <end position="1215"/>
    </location>
</feature>
<keyword evidence="6" id="KW-1185">Reference proteome</keyword>
<feature type="compositionally biased region" description="Low complexity" evidence="3">
    <location>
        <begin position="247"/>
        <end position="269"/>
    </location>
</feature>
<evidence type="ECO:0000256" key="2">
    <source>
        <dbReference type="SAM" id="Coils"/>
    </source>
</evidence>
<feature type="compositionally biased region" description="Basic and acidic residues" evidence="3">
    <location>
        <begin position="901"/>
        <end position="911"/>
    </location>
</feature>
<dbReference type="PANTHER" id="PTHR24200">
    <property type="entry name" value="TOUCAN, ISOFORM A"/>
    <property type="match status" value="1"/>
</dbReference>
<feature type="compositionally biased region" description="Basic residues" evidence="3">
    <location>
        <begin position="1653"/>
        <end position="1666"/>
    </location>
</feature>
<organism evidence="5 6">
    <name type="scientific">Larinioides sclopetarius</name>
    <dbReference type="NCBI Taxonomy" id="280406"/>
    <lineage>
        <taxon>Eukaryota</taxon>
        <taxon>Metazoa</taxon>
        <taxon>Ecdysozoa</taxon>
        <taxon>Arthropoda</taxon>
        <taxon>Chelicerata</taxon>
        <taxon>Arachnida</taxon>
        <taxon>Araneae</taxon>
        <taxon>Araneomorphae</taxon>
        <taxon>Entelegynae</taxon>
        <taxon>Araneoidea</taxon>
        <taxon>Araneidae</taxon>
        <taxon>Larinioides</taxon>
    </lineage>
</organism>
<name>A0AAV2AKF9_9ARAC</name>
<proteinExistence type="predicted"/>
<dbReference type="SMART" id="SM01052">
    <property type="entry name" value="CAP_GLY"/>
    <property type="match status" value="1"/>
</dbReference>
<feature type="compositionally biased region" description="Basic and acidic residues" evidence="3">
    <location>
        <begin position="1717"/>
        <end position="1730"/>
    </location>
</feature>
<evidence type="ECO:0000313" key="6">
    <source>
        <dbReference type="Proteomes" id="UP001497382"/>
    </source>
</evidence>
<feature type="compositionally biased region" description="Polar residues" evidence="3">
    <location>
        <begin position="1777"/>
        <end position="1789"/>
    </location>
</feature>
<feature type="region of interest" description="Disordered" evidence="3">
    <location>
        <begin position="822"/>
        <end position="922"/>
    </location>
</feature>
<evidence type="ECO:0000313" key="5">
    <source>
        <dbReference type="EMBL" id="CAL1283158.1"/>
    </source>
</evidence>
<keyword evidence="1 2" id="KW-0175">Coiled coil</keyword>
<feature type="region of interest" description="Disordered" evidence="3">
    <location>
        <begin position="239"/>
        <end position="326"/>
    </location>
</feature>
<feature type="compositionally biased region" description="Pro residues" evidence="3">
    <location>
        <begin position="1132"/>
        <end position="1145"/>
    </location>
</feature>
<accession>A0AAV2AKF9</accession>
<feature type="region of interest" description="Disordered" evidence="3">
    <location>
        <begin position="1717"/>
        <end position="1749"/>
    </location>
</feature>
<reference evidence="5 6" key="1">
    <citation type="submission" date="2024-04" db="EMBL/GenBank/DDBJ databases">
        <authorList>
            <person name="Rising A."/>
            <person name="Reimegard J."/>
            <person name="Sonavane S."/>
            <person name="Akerstrom W."/>
            <person name="Nylinder S."/>
            <person name="Hedman E."/>
            <person name="Kallberg Y."/>
        </authorList>
    </citation>
    <scope>NUCLEOTIDE SEQUENCE [LARGE SCALE GENOMIC DNA]</scope>
</reference>
<feature type="region of interest" description="Disordered" evidence="3">
    <location>
        <begin position="1777"/>
        <end position="1816"/>
    </location>
</feature>
<dbReference type="GO" id="GO:0005737">
    <property type="term" value="C:cytoplasm"/>
    <property type="evidence" value="ECO:0007669"/>
    <property type="project" value="TreeGrafter"/>
</dbReference>
<feature type="compositionally biased region" description="Polar residues" evidence="3">
    <location>
        <begin position="313"/>
        <end position="325"/>
    </location>
</feature>
<feature type="compositionally biased region" description="Basic and acidic residues" evidence="3">
    <location>
        <begin position="1797"/>
        <end position="1816"/>
    </location>
</feature>
<dbReference type="Gene3D" id="2.30.30.190">
    <property type="entry name" value="CAP Gly-rich-like domain"/>
    <property type="match status" value="1"/>
</dbReference>
<feature type="compositionally biased region" description="Polar residues" evidence="3">
    <location>
        <begin position="887"/>
        <end position="900"/>
    </location>
</feature>
<feature type="compositionally biased region" description="Low complexity" evidence="3">
    <location>
        <begin position="1174"/>
        <end position="1195"/>
    </location>
</feature>
<feature type="compositionally biased region" description="Polar residues" evidence="3">
    <location>
        <begin position="1011"/>
        <end position="1026"/>
    </location>
</feature>
<dbReference type="InterPro" id="IPR000938">
    <property type="entry name" value="CAP-Gly_domain"/>
</dbReference>
<dbReference type="InterPro" id="IPR051293">
    <property type="entry name" value="MTUS1/CCDC69"/>
</dbReference>
<gene>
    <name evidence="5" type="ORF">LARSCL_LOCUS12435</name>
</gene>
<dbReference type="EMBL" id="CAXIEN010000164">
    <property type="protein sequence ID" value="CAL1283158.1"/>
    <property type="molecule type" value="Genomic_DNA"/>
</dbReference>
<feature type="compositionally biased region" description="Basic and acidic residues" evidence="3">
    <location>
        <begin position="1738"/>
        <end position="1747"/>
    </location>
</feature>
<feature type="coiled-coil region" evidence="2">
    <location>
        <begin position="1367"/>
        <end position="1557"/>
    </location>
</feature>